<dbReference type="GO" id="GO:0003735">
    <property type="term" value="F:structural constituent of ribosome"/>
    <property type="evidence" value="ECO:0007669"/>
    <property type="project" value="InterPro"/>
</dbReference>
<dbReference type="CDD" id="cd01425">
    <property type="entry name" value="RPS2"/>
    <property type="match status" value="1"/>
</dbReference>
<evidence type="ECO:0000256" key="1">
    <source>
        <dbReference type="ARBA" id="ARBA00006242"/>
    </source>
</evidence>
<dbReference type="EMBL" id="MHUB01000017">
    <property type="protein sequence ID" value="OHA70776.1"/>
    <property type="molecule type" value="Genomic_DNA"/>
</dbReference>
<dbReference type="InterPro" id="IPR005706">
    <property type="entry name" value="Ribosomal_uS2_bac/mit/plastid"/>
</dbReference>
<evidence type="ECO:0000256" key="5">
    <source>
        <dbReference type="HAMAP-Rule" id="MF_00291"/>
    </source>
</evidence>
<dbReference type="AlphaFoldDB" id="A0A1G2RD42"/>
<gene>
    <name evidence="5" type="primary">rpsB</name>
    <name evidence="6" type="ORF">A3D64_01770</name>
</gene>
<evidence type="ECO:0000256" key="2">
    <source>
        <dbReference type="ARBA" id="ARBA00022980"/>
    </source>
</evidence>
<proteinExistence type="inferred from homology"/>
<sequence length="237" mass="26712">MAVATKPAEQKIDPITQEMLAAGLHFGHRTSKTHPKMKPFISGVRNTMHIIDLEKTKEKLAEMAEQLKKLKAEGKVLLLVGTRVQHRSLVQDMAKACGLPFVTERWIGGTFTNFGTISKRIERLQELERQKTEGEWDKYTKKERLLLEKEIKTLETNFGGIKKLTKIPDAVFVCDPKENALMVREARKKGVVIIAIADTDTNPEEADYFVPANNNAVSSLQYVLGKAQEAWVEIPTL</sequence>
<dbReference type="GO" id="GO:0006412">
    <property type="term" value="P:translation"/>
    <property type="evidence" value="ECO:0007669"/>
    <property type="project" value="UniProtKB-UniRule"/>
</dbReference>
<dbReference type="GO" id="GO:0022627">
    <property type="term" value="C:cytosolic small ribosomal subunit"/>
    <property type="evidence" value="ECO:0007669"/>
    <property type="project" value="TreeGrafter"/>
</dbReference>
<dbReference type="PRINTS" id="PR00395">
    <property type="entry name" value="RIBOSOMALS2"/>
</dbReference>
<evidence type="ECO:0000256" key="3">
    <source>
        <dbReference type="ARBA" id="ARBA00023274"/>
    </source>
</evidence>
<name>A0A1G2RD42_9BACT</name>
<comment type="caution">
    <text evidence="6">The sequence shown here is derived from an EMBL/GenBank/DDBJ whole genome shotgun (WGS) entry which is preliminary data.</text>
</comment>
<comment type="similarity">
    <text evidence="1 5">Belongs to the universal ribosomal protein uS2 family.</text>
</comment>
<dbReference type="PANTHER" id="PTHR12534">
    <property type="entry name" value="30S RIBOSOMAL PROTEIN S2 PROKARYOTIC AND ORGANELLAR"/>
    <property type="match status" value="1"/>
</dbReference>
<keyword evidence="3 5" id="KW-0687">Ribonucleoprotein</keyword>
<dbReference type="FunFam" id="1.10.287.610:FF:000001">
    <property type="entry name" value="30S ribosomal protein S2"/>
    <property type="match status" value="1"/>
</dbReference>
<evidence type="ECO:0000313" key="6">
    <source>
        <dbReference type="EMBL" id="OHA70776.1"/>
    </source>
</evidence>
<keyword evidence="2 5" id="KW-0689">Ribosomal protein</keyword>
<dbReference type="HAMAP" id="MF_00291_B">
    <property type="entry name" value="Ribosomal_uS2_B"/>
    <property type="match status" value="1"/>
</dbReference>
<dbReference type="InterPro" id="IPR023591">
    <property type="entry name" value="Ribosomal_uS2_flav_dom_sf"/>
</dbReference>
<accession>A0A1G2RD42</accession>
<evidence type="ECO:0000313" key="7">
    <source>
        <dbReference type="Proteomes" id="UP000178613"/>
    </source>
</evidence>
<dbReference type="Gene3D" id="3.40.50.10490">
    <property type="entry name" value="Glucose-6-phosphate isomerase like protein, domain 1"/>
    <property type="match status" value="1"/>
</dbReference>
<dbReference type="Pfam" id="PF00318">
    <property type="entry name" value="Ribosomal_S2"/>
    <property type="match status" value="1"/>
</dbReference>
<dbReference type="PANTHER" id="PTHR12534:SF0">
    <property type="entry name" value="SMALL RIBOSOMAL SUBUNIT PROTEIN US2M"/>
    <property type="match status" value="1"/>
</dbReference>
<dbReference type="NCBIfam" id="TIGR01011">
    <property type="entry name" value="rpsB_bact"/>
    <property type="match status" value="1"/>
</dbReference>
<dbReference type="Proteomes" id="UP000178613">
    <property type="component" value="Unassembled WGS sequence"/>
</dbReference>
<protein>
    <recommendedName>
        <fullName evidence="4 5">Small ribosomal subunit protein uS2</fullName>
    </recommendedName>
</protein>
<dbReference type="Gene3D" id="1.10.287.610">
    <property type="entry name" value="Helix hairpin bin"/>
    <property type="match status" value="1"/>
</dbReference>
<dbReference type="InterPro" id="IPR001865">
    <property type="entry name" value="Ribosomal_uS2"/>
</dbReference>
<reference evidence="6 7" key="1">
    <citation type="journal article" date="2016" name="Nat. Commun.">
        <title>Thousands of microbial genomes shed light on interconnected biogeochemical processes in an aquifer system.</title>
        <authorList>
            <person name="Anantharaman K."/>
            <person name="Brown C.T."/>
            <person name="Hug L.A."/>
            <person name="Sharon I."/>
            <person name="Castelle C.J."/>
            <person name="Probst A.J."/>
            <person name="Thomas B.C."/>
            <person name="Singh A."/>
            <person name="Wilkins M.J."/>
            <person name="Karaoz U."/>
            <person name="Brodie E.L."/>
            <person name="Williams K.H."/>
            <person name="Hubbard S.S."/>
            <person name="Banfield J.F."/>
        </authorList>
    </citation>
    <scope>NUCLEOTIDE SEQUENCE [LARGE SCALE GENOMIC DNA]</scope>
</reference>
<organism evidence="6 7">
    <name type="scientific">Candidatus Wildermuthbacteria bacterium RIFCSPHIGHO2_02_FULL_49_9</name>
    <dbReference type="NCBI Taxonomy" id="1802456"/>
    <lineage>
        <taxon>Bacteria</taxon>
        <taxon>Candidatus Wildermuthiibacteriota</taxon>
    </lineage>
</organism>
<evidence type="ECO:0000256" key="4">
    <source>
        <dbReference type="ARBA" id="ARBA00035256"/>
    </source>
</evidence>
<dbReference type="SUPFAM" id="SSF52313">
    <property type="entry name" value="Ribosomal protein S2"/>
    <property type="match status" value="1"/>
</dbReference>